<gene>
    <name evidence="9 13" type="primary">dxr</name>
    <name evidence="13" type="ORF">HMPREF0663_10139</name>
</gene>
<comment type="function">
    <text evidence="9">Catalyzes the NADPH-dependent rearrangement and reduction of 1-deoxy-D-xylulose-5-phosphate (DXP) to 2-C-methyl-D-erythritol 4-phosphate (MEP).</text>
</comment>
<feature type="binding site" evidence="9">
    <location>
        <position position="12"/>
    </location>
    <ligand>
        <name>NADPH</name>
        <dbReference type="ChEBI" id="CHEBI:57783"/>
    </ligand>
</feature>
<dbReference type="GO" id="GO:0030604">
    <property type="term" value="F:1-deoxy-D-xylulose-5-phosphate reductoisomerase activity"/>
    <property type="evidence" value="ECO:0007669"/>
    <property type="project" value="UniProtKB-UniRule"/>
</dbReference>
<feature type="binding site" evidence="9">
    <location>
        <position position="217"/>
    </location>
    <ligand>
        <name>1-deoxy-D-xylulose 5-phosphate</name>
        <dbReference type="ChEBI" id="CHEBI:57792"/>
    </ligand>
</feature>
<feature type="domain" description="1-deoxy-D-xylulose 5-phosphate reductoisomerase N-terminal" evidence="10">
    <location>
        <begin position="5"/>
        <end position="132"/>
    </location>
</feature>
<dbReference type="RefSeq" id="WP_004368798.1">
    <property type="nucleotide sequence ID" value="NZ_GL833119.1"/>
</dbReference>
<evidence type="ECO:0000256" key="4">
    <source>
        <dbReference type="ARBA" id="ARBA00022857"/>
    </source>
</evidence>
<feature type="binding site" evidence="9">
    <location>
        <position position="14"/>
    </location>
    <ligand>
        <name>NADPH</name>
        <dbReference type="ChEBI" id="CHEBI:57783"/>
    </ligand>
</feature>
<organism evidence="13 14">
    <name type="scientific">Hoylesella oralis ATCC 33269</name>
    <dbReference type="NCBI Taxonomy" id="873533"/>
    <lineage>
        <taxon>Bacteria</taxon>
        <taxon>Pseudomonadati</taxon>
        <taxon>Bacteroidota</taxon>
        <taxon>Bacteroidia</taxon>
        <taxon>Bacteroidales</taxon>
        <taxon>Prevotellaceae</taxon>
        <taxon>Hoylesella</taxon>
    </lineage>
</organism>
<dbReference type="PIRSF" id="PIRSF006205">
    <property type="entry name" value="Dxp_reductismrs"/>
    <property type="match status" value="1"/>
</dbReference>
<keyword evidence="9" id="KW-0460">Magnesium</keyword>
<name>E7RLY9_9BACT</name>
<dbReference type="InterPro" id="IPR013644">
    <property type="entry name" value="DXP_reductoisomerase_C"/>
</dbReference>
<feature type="binding site" evidence="9">
    <location>
        <position position="152"/>
    </location>
    <ligand>
        <name>1-deoxy-D-xylulose 5-phosphate</name>
        <dbReference type="ChEBI" id="CHEBI:57792"/>
    </ligand>
</feature>
<feature type="binding site" evidence="9">
    <location>
        <position position="205"/>
    </location>
    <ligand>
        <name>NADPH</name>
        <dbReference type="ChEBI" id="CHEBI:57783"/>
    </ligand>
</feature>
<keyword evidence="5 9" id="KW-0560">Oxidoreductase</keyword>
<proteinExistence type="inferred from homology"/>
<feature type="binding site" evidence="9">
    <location>
        <position position="176"/>
    </location>
    <ligand>
        <name>1-deoxy-D-xylulose 5-phosphate</name>
        <dbReference type="ChEBI" id="CHEBI:57792"/>
    </ligand>
</feature>
<comment type="cofactor">
    <cofactor evidence="9">
        <name>Mg(2+)</name>
        <dbReference type="ChEBI" id="CHEBI:18420"/>
    </cofactor>
    <cofactor evidence="9">
        <name>Mn(2+)</name>
        <dbReference type="ChEBI" id="CHEBI:29035"/>
    </cofactor>
</comment>
<dbReference type="GO" id="GO:0070402">
    <property type="term" value="F:NADPH binding"/>
    <property type="evidence" value="ECO:0007669"/>
    <property type="project" value="InterPro"/>
</dbReference>
<comment type="caution">
    <text evidence="9">Lacks conserved residue(s) required for the propagation of feature annotation.</text>
</comment>
<keyword evidence="3 9" id="KW-0479">Metal-binding</keyword>
<dbReference type="FunFam" id="3.40.50.720:FF:000045">
    <property type="entry name" value="1-deoxy-D-xylulose 5-phosphate reductoisomerase"/>
    <property type="match status" value="1"/>
</dbReference>
<dbReference type="HAMAP" id="MF_00183">
    <property type="entry name" value="DXP_reductoisom"/>
    <property type="match status" value="1"/>
</dbReference>
<evidence type="ECO:0000256" key="2">
    <source>
        <dbReference type="ARBA" id="ARBA00006825"/>
    </source>
</evidence>
<feature type="binding site" evidence="9">
    <location>
        <position position="126"/>
    </location>
    <ligand>
        <name>NADPH</name>
        <dbReference type="ChEBI" id="CHEBI:57783"/>
    </ligand>
</feature>
<reference evidence="13" key="1">
    <citation type="submission" date="2011-01" db="EMBL/GenBank/DDBJ databases">
        <authorList>
            <person name="Muzny D."/>
            <person name="Qin X."/>
            <person name="Buhay C."/>
            <person name="Dugan-Rocha S."/>
            <person name="Ding Y."/>
            <person name="Chen G."/>
            <person name="Hawes A."/>
            <person name="Holder M."/>
            <person name="Jhangiani S."/>
            <person name="Johnson A."/>
            <person name="Khan Z."/>
            <person name="Li Z."/>
            <person name="Liu W."/>
            <person name="Liu X."/>
            <person name="Perez L."/>
            <person name="Shen H."/>
            <person name="Wang Q."/>
            <person name="Watt J."/>
            <person name="Xi L."/>
            <person name="Xin Y."/>
            <person name="Zhou J."/>
            <person name="Deng J."/>
            <person name="Jiang H."/>
            <person name="Liu Y."/>
            <person name="Qu J."/>
            <person name="Song X.-Z."/>
            <person name="Zhang L."/>
            <person name="Villasana D."/>
            <person name="Johnson A."/>
            <person name="Liu J."/>
            <person name="Liyanage D."/>
            <person name="Lorensuhewa L."/>
            <person name="Robinson T."/>
            <person name="Song A."/>
            <person name="Song B.-B."/>
            <person name="Dinh H."/>
            <person name="Thornton R."/>
            <person name="Coyle M."/>
            <person name="Francisco L."/>
            <person name="Jackson L."/>
            <person name="Javaid M."/>
            <person name="Korchina V."/>
            <person name="Kovar C."/>
            <person name="Mata R."/>
            <person name="Mathew T."/>
            <person name="Ngo R."/>
            <person name="Nguyen L."/>
            <person name="Nguyen N."/>
            <person name="Okwuonu G."/>
            <person name="Ongeri F."/>
            <person name="Pham C."/>
            <person name="Simmons D."/>
            <person name="Wilczek-Boney K."/>
            <person name="Hale W."/>
            <person name="Jakkamsetti A."/>
            <person name="Pham P."/>
            <person name="Ruth R."/>
            <person name="San Lucas F."/>
            <person name="Warren J."/>
            <person name="Zhang J."/>
            <person name="Zhao Z."/>
            <person name="Zhou C."/>
            <person name="Zhu D."/>
            <person name="Lee S."/>
            <person name="Bess C."/>
            <person name="Blankenburg K."/>
            <person name="Forbes L."/>
            <person name="Fu Q."/>
            <person name="Gubbala S."/>
            <person name="Hirani K."/>
            <person name="Jayaseelan J.C."/>
            <person name="Lara F."/>
            <person name="Munidasa M."/>
            <person name="Palculict T."/>
            <person name="Patil S."/>
            <person name="Pu L.-L."/>
            <person name="Saada N."/>
            <person name="Tang L."/>
            <person name="Weissenberger G."/>
            <person name="Zhu Y."/>
            <person name="Hemphill L."/>
            <person name="Shang Y."/>
            <person name="Youmans B."/>
            <person name="Ayvaz T."/>
            <person name="Ross M."/>
            <person name="Santibanez J."/>
            <person name="Aqrawi P."/>
            <person name="Gross S."/>
            <person name="Joshi V."/>
            <person name="Fowler G."/>
            <person name="Nazareth L."/>
            <person name="Reid J."/>
            <person name="Worley K."/>
            <person name="Petrosino J."/>
            <person name="Highlander S."/>
            <person name="Gibbs R."/>
        </authorList>
    </citation>
    <scope>NUCLEOTIDE SEQUENCE [LARGE SCALE GENOMIC DNA]</scope>
    <source>
        <strain evidence="13">ATCC 33269</strain>
    </source>
</reference>
<evidence type="ECO:0000256" key="6">
    <source>
        <dbReference type="ARBA" id="ARBA00023211"/>
    </source>
</evidence>
<evidence type="ECO:0000259" key="10">
    <source>
        <dbReference type="Pfam" id="PF02670"/>
    </source>
</evidence>
<dbReference type="UniPathway" id="UPA00056">
    <property type="reaction ID" value="UER00092"/>
</dbReference>
<dbReference type="Pfam" id="PF13288">
    <property type="entry name" value="DXPR_C"/>
    <property type="match status" value="1"/>
</dbReference>
<feature type="binding site" evidence="9">
    <location>
        <position position="218"/>
    </location>
    <ligand>
        <name>1-deoxy-D-xylulose 5-phosphate</name>
        <dbReference type="ChEBI" id="CHEBI:57792"/>
    </ligand>
</feature>
<feature type="binding site" evidence="9">
    <location>
        <position position="13"/>
    </location>
    <ligand>
        <name>NADPH</name>
        <dbReference type="ChEBI" id="CHEBI:57783"/>
    </ligand>
</feature>
<feature type="binding site" evidence="9">
    <location>
        <position position="125"/>
    </location>
    <ligand>
        <name>1-deoxy-D-xylulose 5-phosphate</name>
        <dbReference type="ChEBI" id="CHEBI:57792"/>
    </ligand>
</feature>
<dbReference type="EMBL" id="AEPE02000002">
    <property type="protein sequence ID" value="EFZ37770.1"/>
    <property type="molecule type" value="Genomic_DNA"/>
</dbReference>
<dbReference type="PANTHER" id="PTHR30525">
    <property type="entry name" value="1-DEOXY-D-XYLULOSE 5-PHOSPHATE REDUCTOISOMERASE"/>
    <property type="match status" value="1"/>
</dbReference>
<comment type="caution">
    <text evidence="13">The sequence shown here is derived from an EMBL/GenBank/DDBJ whole genome shotgun (WGS) entry which is preliminary data.</text>
</comment>
<feature type="binding site" evidence="9">
    <location>
        <position position="212"/>
    </location>
    <ligand>
        <name>1-deoxy-D-xylulose 5-phosphate</name>
        <dbReference type="ChEBI" id="CHEBI:57792"/>
    </ligand>
</feature>
<feature type="domain" description="DXP reductoisomerase C-terminal" evidence="12">
    <location>
        <begin position="261"/>
        <end position="376"/>
    </location>
</feature>
<evidence type="ECO:0000256" key="7">
    <source>
        <dbReference type="ARBA" id="ARBA00023229"/>
    </source>
</evidence>
<keyword evidence="14" id="KW-1185">Reference proteome</keyword>
<evidence type="ECO:0000259" key="11">
    <source>
        <dbReference type="Pfam" id="PF08436"/>
    </source>
</evidence>
<evidence type="ECO:0000256" key="3">
    <source>
        <dbReference type="ARBA" id="ARBA00022723"/>
    </source>
</evidence>
<evidence type="ECO:0000256" key="1">
    <source>
        <dbReference type="ARBA" id="ARBA00005094"/>
    </source>
</evidence>
<dbReference type="NCBIfam" id="TIGR00243">
    <property type="entry name" value="Dxr"/>
    <property type="match status" value="1"/>
</dbReference>
<protein>
    <recommendedName>
        <fullName evidence="9">1-deoxy-D-xylulose 5-phosphate reductoisomerase</fullName>
        <shortName evidence="9">DXP reductoisomerase</shortName>
        <ecNumber evidence="9">1.1.1.267</ecNumber>
    </recommendedName>
    <alternativeName>
        <fullName evidence="9">1-deoxyxylulose-5-phosphate reductoisomerase</fullName>
    </alternativeName>
    <alternativeName>
        <fullName evidence="9">2-C-methyl-D-erythritol 4-phosphate synthase</fullName>
    </alternativeName>
</protein>
<dbReference type="eggNOG" id="COG0743">
    <property type="taxonomic scope" value="Bacteria"/>
</dbReference>
<dbReference type="SUPFAM" id="SSF55347">
    <property type="entry name" value="Glyceraldehyde-3-phosphate dehydrogenase-like, C-terminal domain"/>
    <property type="match status" value="1"/>
</dbReference>
<feature type="binding site" evidence="9">
    <location>
        <position position="199"/>
    </location>
    <ligand>
        <name>1-deoxy-D-xylulose 5-phosphate</name>
        <dbReference type="ChEBI" id="CHEBI:57792"/>
    </ligand>
</feature>
<dbReference type="GO" id="GO:0051484">
    <property type="term" value="P:isopentenyl diphosphate biosynthetic process, methylerythritol 4-phosphate pathway involved in terpenoid biosynthetic process"/>
    <property type="evidence" value="ECO:0007669"/>
    <property type="project" value="UniProtKB-ARBA"/>
</dbReference>
<dbReference type="Pfam" id="PF08436">
    <property type="entry name" value="DXP_redisom_C"/>
    <property type="match status" value="1"/>
</dbReference>
<dbReference type="InterPro" id="IPR026877">
    <property type="entry name" value="DXPR_C"/>
</dbReference>
<dbReference type="Proteomes" id="UP000005580">
    <property type="component" value="Unassembled WGS sequence"/>
</dbReference>
<dbReference type="Pfam" id="PF02670">
    <property type="entry name" value="DXP_reductoisom"/>
    <property type="match status" value="1"/>
</dbReference>
<dbReference type="InterPro" id="IPR036169">
    <property type="entry name" value="DXPR_C_sf"/>
</dbReference>
<accession>E7RLY9</accession>
<evidence type="ECO:0000313" key="13">
    <source>
        <dbReference type="EMBL" id="EFZ37770.1"/>
    </source>
</evidence>
<dbReference type="GO" id="GO:0030145">
    <property type="term" value="F:manganese ion binding"/>
    <property type="evidence" value="ECO:0007669"/>
    <property type="project" value="TreeGrafter"/>
</dbReference>
<feature type="binding site" evidence="9">
    <location>
        <position position="124"/>
    </location>
    <ligand>
        <name>NADPH</name>
        <dbReference type="ChEBI" id="CHEBI:57783"/>
    </ligand>
</feature>
<dbReference type="EC" id="1.1.1.267" evidence="9"/>
<keyword evidence="7 9" id="KW-0414">Isoprene biosynthesis</keyword>
<dbReference type="NCBIfam" id="NF009114">
    <property type="entry name" value="PRK12464.1"/>
    <property type="match status" value="1"/>
</dbReference>
<dbReference type="SUPFAM" id="SSF69055">
    <property type="entry name" value="1-deoxy-D-xylulose-5-phosphate reductoisomerase, C-terminal domain"/>
    <property type="match status" value="1"/>
</dbReference>
<dbReference type="AlphaFoldDB" id="E7RLY9"/>
<comment type="similarity">
    <text evidence="2 9">Belongs to the DXR family.</text>
</comment>
<feature type="binding site" evidence="9">
    <location>
        <position position="150"/>
    </location>
    <ligand>
        <name>Mn(2+)</name>
        <dbReference type="ChEBI" id="CHEBI:29035"/>
    </ligand>
</feature>
<dbReference type="HOGENOM" id="CLU_035714_4_0_10"/>
<comment type="catalytic activity">
    <reaction evidence="8">
        <text>2-C-methyl-D-erythritol 4-phosphate + NADP(+) = 1-deoxy-D-xylulose 5-phosphate + NADPH + H(+)</text>
        <dbReference type="Rhea" id="RHEA:13717"/>
        <dbReference type="ChEBI" id="CHEBI:15378"/>
        <dbReference type="ChEBI" id="CHEBI:57783"/>
        <dbReference type="ChEBI" id="CHEBI:57792"/>
        <dbReference type="ChEBI" id="CHEBI:58262"/>
        <dbReference type="ChEBI" id="CHEBI:58349"/>
        <dbReference type="EC" id="1.1.1.267"/>
    </reaction>
    <physiologicalReaction direction="right-to-left" evidence="8">
        <dbReference type="Rhea" id="RHEA:13719"/>
    </physiologicalReaction>
</comment>
<feature type="binding site" evidence="9">
    <location>
        <position position="152"/>
    </location>
    <ligand>
        <name>Mn(2+)</name>
        <dbReference type="ChEBI" id="CHEBI:29035"/>
    </ligand>
</feature>
<dbReference type="InterPro" id="IPR036291">
    <property type="entry name" value="NAD(P)-bd_dom_sf"/>
</dbReference>
<feature type="binding site" evidence="9">
    <location>
        <position position="11"/>
    </location>
    <ligand>
        <name>NADPH</name>
        <dbReference type="ChEBI" id="CHEBI:57783"/>
    </ligand>
</feature>
<feature type="binding site" evidence="9">
    <location>
        <position position="221"/>
    </location>
    <ligand>
        <name>Mn(2+)</name>
        <dbReference type="ChEBI" id="CHEBI:29035"/>
    </ligand>
</feature>
<keyword evidence="4 9" id="KW-0521">NADP</keyword>
<dbReference type="Gene3D" id="1.10.1740.10">
    <property type="match status" value="1"/>
</dbReference>
<dbReference type="Gene3D" id="3.40.50.720">
    <property type="entry name" value="NAD(P)-binding Rossmann-like Domain"/>
    <property type="match status" value="1"/>
</dbReference>
<keyword evidence="6 9" id="KW-0464">Manganese</keyword>
<evidence type="ECO:0000256" key="8">
    <source>
        <dbReference type="ARBA" id="ARBA00048543"/>
    </source>
</evidence>
<feature type="binding site" evidence="9">
    <location>
        <position position="151"/>
    </location>
    <ligand>
        <name>1-deoxy-D-xylulose 5-phosphate</name>
        <dbReference type="ChEBI" id="CHEBI:57792"/>
    </ligand>
</feature>
<feature type="binding site" evidence="9">
    <location>
        <position position="221"/>
    </location>
    <ligand>
        <name>1-deoxy-D-xylulose 5-phosphate</name>
        <dbReference type="ChEBI" id="CHEBI:57792"/>
    </ligand>
</feature>
<evidence type="ECO:0000313" key="14">
    <source>
        <dbReference type="Proteomes" id="UP000005580"/>
    </source>
</evidence>
<sequence length="384" mass="42391">MKQQICILGSTGSIGTQALDVIDQHPDLYEVYCLTANNRVKELAKQARKFRPAAVVIANEAHYKELCTLLEDLTDIKIYAGKEALDQIVEAGPIDMVLTAMVGFAGLSPTIHAIKARKKICLANKETLVVAGELICSLAQEYHVPILPVDSEHSAIFQSIVGEGDNTIEKILLTASGGPFRNHSLEQMKTVTAADALKHPTWEMGSKITIDSSSMMNKGFEVIEAKWLFGVPSEKIQVLVHPQSIVHSAVQFADGAVKAQLGVPDMRLPIQYAFSFPKRLPLNGDRLDLFKQPLEFFEPDLNKFKCLALAFESIRQGGNMPCIVNAANEIVNEGFRHGKCSFLGIGDVIEQTMQRATFDRSPDYDTYIQTDAEARRIATELMNK</sequence>
<dbReference type="STRING" id="28134.SAMN05444288_0706"/>
<evidence type="ECO:0000256" key="9">
    <source>
        <dbReference type="HAMAP-Rule" id="MF_00183"/>
    </source>
</evidence>
<evidence type="ECO:0000259" key="12">
    <source>
        <dbReference type="Pfam" id="PF13288"/>
    </source>
</evidence>
<dbReference type="GO" id="GO:0016853">
    <property type="term" value="F:isomerase activity"/>
    <property type="evidence" value="ECO:0007669"/>
    <property type="project" value="UniProtKB-KW"/>
</dbReference>
<dbReference type="InterPro" id="IPR003821">
    <property type="entry name" value="DXP_reductoisomerase"/>
</dbReference>
<evidence type="ECO:0000256" key="5">
    <source>
        <dbReference type="ARBA" id="ARBA00023002"/>
    </source>
</evidence>
<feature type="domain" description="1-deoxy-D-xylulose 5-phosphate reductoisomerase C-terminal" evidence="11">
    <location>
        <begin position="146"/>
        <end position="229"/>
    </location>
</feature>
<dbReference type="SUPFAM" id="SSF51735">
    <property type="entry name" value="NAD(P)-binding Rossmann-fold domains"/>
    <property type="match status" value="1"/>
</dbReference>
<dbReference type="InterPro" id="IPR013512">
    <property type="entry name" value="DXP_reductoisomerase_N"/>
</dbReference>
<dbReference type="PANTHER" id="PTHR30525:SF0">
    <property type="entry name" value="1-DEOXY-D-XYLULOSE 5-PHOSPHATE REDUCTOISOMERASE, CHLOROPLASTIC"/>
    <property type="match status" value="1"/>
</dbReference>
<comment type="pathway">
    <text evidence="1 9">Isoprenoid biosynthesis; isopentenyl diphosphate biosynthesis via DXP pathway; isopentenyl diphosphate from 1-deoxy-D-xylulose 5-phosphate: step 1/6.</text>
</comment>